<accession>A0A1G2I3V8</accession>
<feature type="region of interest" description="Disordered" evidence="2">
    <location>
        <begin position="74"/>
        <end position="199"/>
    </location>
</feature>
<dbReference type="STRING" id="1802207.A3D44_02785"/>
<evidence type="ECO:0000313" key="3">
    <source>
        <dbReference type="EMBL" id="OGZ69359.1"/>
    </source>
</evidence>
<protein>
    <submittedName>
        <fullName evidence="3">Uncharacterized protein</fullName>
    </submittedName>
</protein>
<feature type="region of interest" description="Disordered" evidence="2">
    <location>
        <begin position="1"/>
        <end position="33"/>
    </location>
</feature>
<dbReference type="EMBL" id="MHOT01000012">
    <property type="protein sequence ID" value="OGZ69359.1"/>
    <property type="molecule type" value="Genomic_DNA"/>
</dbReference>
<feature type="compositionally biased region" description="Basic and acidic residues" evidence="2">
    <location>
        <begin position="94"/>
        <end position="160"/>
    </location>
</feature>
<evidence type="ECO:0000256" key="2">
    <source>
        <dbReference type="SAM" id="MobiDB-lite"/>
    </source>
</evidence>
<dbReference type="Proteomes" id="UP000178820">
    <property type="component" value="Unassembled WGS sequence"/>
</dbReference>
<evidence type="ECO:0000256" key="1">
    <source>
        <dbReference type="SAM" id="Coils"/>
    </source>
</evidence>
<proteinExistence type="predicted"/>
<keyword evidence="1" id="KW-0175">Coiled coil</keyword>
<reference evidence="3 4" key="1">
    <citation type="journal article" date="2016" name="Nat. Commun.">
        <title>Thousands of microbial genomes shed light on interconnected biogeochemical processes in an aquifer system.</title>
        <authorList>
            <person name="Anantharaman K."/>
            <person name="Brown C.T."/>
            <person name="Hug L.A."/>
            <person name="Sharon I."/>
            <person name="Castelle C.J."/>
            <person name="Probst A.J."/>
            <person name="Thomas B.C."/>
            <person name="Singh A."/>
            <person name="Wilkins M.J."/>
            <person name="Karaoz U."/>
            <person name="Brodie E.L."/>
            <person name="Williams K.H."/>
            <person name="Hubbard S.S."/>
            <person name="Banfield J.F."/>
        </authorList>
    </citation>
    <scope>NUCLEOTIDE SEQUENCE [LARGE SCALE GENOMIC DNA]</scope>
</reference>
<dbReference type="AlphaFoldDB" id="A0A1G2I3V8"/>
<sequence>MPRGEFRDSNMGPENSEGSDLDLTPETSESEQQNLKAVLGENIETTLNRPLERSGKKVSIGAGALLLAAVIGCGGGTSSPERPKGSGTTVVAQQEEHGKTLSEAEKAEVAEKEAKKKLEEDRRKLIAEKNTKIHEKERERLTADRDDKKKIQKEIDALKEELDELINPAEGSRKEKEAAEAEKKRGERDKEEKMEKARKDIDAIQKELVKAKVDLLKEQKKEQSEKVISEKMSELLWEQSATPTVWQKEAFKIAKEAGSLKTPKKLDSGYIIDFENGSYEVPMGNLRYVLGVEEETKRATEKIDPMLVNSAYRASFNIKKIRIQEAIVNNGTEIKKGKTLEAADQIIKKKKEALDELVKKFRATLMKPKEYPKKEEFDKELEKRLASSGGYNDEKERIEKEIKNIQEASTQFKERAQEVQEADIKGLESLIKGSKLTDEGLVAKFYFGPYGVCEIKKPDLNKVISGVGGVRLENDLIRQYYAERRLRLAPADVLLLEHKKNLDMAKVIFDHGKTIQARVTPEDKLAEVSRIEKGITDIKNNMNENGRIPTQDDIKKIEDQIKKLHEK</sequence>
<feature type="coiled-coil region" evidence="1">
    <location>
        <begin position="388"/>
        <end position="422"/>
    </location>
</feature>
<feature type="compositionally biased region" description="Basic and acidic residues" evidence="2">
    <location>
        <begin position="171"/>
        <end position="199"/>
    </location>
</feature>
<name>A0A1G2I3V8_9BACT</name>
<gene>
    <name evidence="3" type="ORF">A3D44_02785</name>
</gene>
<evidence type="ECO:0000313" key="4">
    <source>
        <dbReference type="Proteomes" id="UP000178820"/>
    </source>
</evidence>
<organism evidence="3 4">
    <name type="scientific">Candidatus Staskawiczbacteria bacterium RIFCSPHIGHO2_02_FULL_42_22</name>
    <dbReference type="NCBI Taxonomy" id="1802207"/>
    <lineage>
        <taxon>Bacteria</taxon>
        <taxon>Candidatus Staskawicziibacteriota</taxon>
    </lineage>
</organism>
<comment type="caution">
    <text evidence="3">The sequence shown here is derived from an EMBL/GenBank/DDBJ whole genome shotgun (WGS) entry which is preliminary data.</text>
</comment>